<gene>
    <name evidence="2" type="ORF">PtA15_5A227</name>
</gene>
<feature type="region of interest" description="Disordered" evidence="1">
    <location>
        <begin position="685"/>
        <end position="744"/>
    </location>
</feature>
<feature type="compositionally biased region" description="Polar residues" evidence="1">
    <location>
        <begin position="826"/>
        <end position="839"/>
    </location>
</feature>
<proteinExistence type="predicted"/>
<dbReference type="EMBL" id="CP110425">
    <property type="protein sequence ID" value="WAQ84654.1"/>
    <property type="molecule type" value="Genomic_DNA"/>
</dbReference>
<organism evidence="2 3">
    <name type="scientific">Puccinia triticina</name>
    <dbReference type="NCBI Taxonomy" id="208348"/>
    <lineage>
        <taxon>Eukaryota</taxon>
        <taxon>Fungi</taxon>
        <taxon>Dikarya</taxon>
        <taxon>Basidiomycota</taxon>
        <taxon>Pucciniomycotina</taxon>
        <taxon>Pucciniomycetes</taxon>
        <taxon>Pucciniales</taxon>
        <taxon>Pucciniaceae</taxon>
        <taxon>Puccinia</taxon>
    </lineage>
</organism>
<feature type="region of interest" description="Disordered" evidence="1">
    <location>
        <begin position="545"/>
        <end position="565"/>
    </location>
</feature>
<evidence type="ECO:0000313" key="3">
    <source>
        <dbReference type="Proteomes" id="UP001164743"/>
    </source>
</evidence>
<feature type="compositionally biased region" description="Polar residues" evidence="1">
    <location>
        <begin position="395"/>
        <end position="429"/>
    </location>
</feature>
<dbReference type="RefSeq" id="XP_053020209.1">
    <property type="nucleotide sequence ID" value="XM_053168965.1"/>
</dbReference>
<feature type="compositionally biased region" description="Polar residues" evidence="1">
    <location>
        <begin position="725"/>
        <end position="741"/>
    </location>
</feature>
<feature type="compositionally biased region" description="Polar residues" evidence="1">
    <location>
        <begin position="306"/>
        <end position="332"/>
    </location>
</feature>
<feature type="region of interest" description="Disordered" evidence="1">
    <location>
        <begin position="982"/>
        <end position="1072"/>
    </location>
</feature>
<feature type="region of interest" description="Disordered" evidence="1">
    <location>
        <begin position="1102"/>
        <end position="1122"/>
    </location>
</feature>
<feature type="region of interest" description="Disordered" evidence="1">
    <location>
        <begin position="282"/>
        <end position="429"/>
    </location>
</feature>
<dbReference type="Proteomes" id="UP001164743">
    <property type="component" value="Chromosome 5A"/>
</dbReference>
<reference evidence="2" key="1">
    <citation type="submission" date="2022-10" db="EMBL/GenBank/DDBJ databases">
        <title>Puccinia triticina Genome sequencing and assembly.</title>
        <authorList>
            <person name="Li C."/>
        </authorList>
    </citation>
    <scope>NUCLEOTIDE SEQUENCE</scope>
    <source>
        <strain evidence="2">Pt15</strain>
    </source>
</reference>
<feature type="compositionally biased region" description="Basic and acidic residues" evidence="1">
    <location>
        <begin position="1027"/>
        <end position="1036"/>
    </location>
</feature>
<feature type="compositionally biased region" description="Polar residues" evidence="1">
    <location>
        <begin position="857"/>
        <end position="883"/>
    </location>
</feature>
<keyword evidence="3" id="KW-1185">Reference proteome</keyword>
<evidence type="ECO:0000313" key="2">
    <source>
        <dbReference type="EMBL" id="WAQ84654.1"/>
    </source>
</evidence>
<accession>A0ABY7CJ00</accession>
<feature type="compositionally biased region" description="Polar residues" evidence="1">
    <location>
        <begin position="1051"/>
        <end position="1061"/>
    </location>
</feature>
<feature type="compositionally biased region" description="Basic and acidic residues" evidence="1">
    <location>
        <begin position="1108"/>
        <end position="1119"/>
    </location>
</feature>
<feature type="compositionally biased region" description="Polar residues" evidence="1">
    <location>
        <begin position="1011"/>
        <end position="1023"/>
    </location>
</feature>
<feature type="compositionally biased region" description="Polar residues" evidence="1">
    <location>
        <begin position="340"/>
        <end position="386"/>
    </location>
</feature>
<feature type="region of interest" description="Disordered" evidence="1">
    <location>
        <begin position="800"/>
        <end position="883"/>
    </location>
</feature>
<feature type="region of interest" description="Disordered" evidence="1">
    <location>
        <begin position="458"/>
        <end position="497"/>
    </location>
</feature>
<sequence>MHLSMHLHDLNLSPLKHHPNLQLATISLTFSVHIKKNKGQVKGQEEPEEENWSARLPSSDRRYIDRTLPSIGSLPLVTGSLPSCLVGRQTVLRIRAYPPWAFRSTFSVRVQRFVACHVVSFSPVLIQLVLRWPLMSEAFPQDPSLVQVQNNIRQAELLASQSYPDDLINSRPQEETLAFLQDRLKSLKKVVQVGLLERYIRICRKSSTNYPPLPITGIKACLYILKVSTDVTDTSIKEKLAIVLESWRLILEQEIGPTFAGSQSVWTCKALCQLTGRAEITAGPPIANSGKRKRSQDNLNGAHDISTPSASPLPQRCRTSTSRVPETVVSQDSPRDLPPNTLSDPKNTANEVAVCTNTPPSESNKPTSVQTPTIKQDLVTSSSNDPPKTVEPPLLQTSSSAAASRDQITPVTSHPLAPSSTGSSSALPQSKVLTSQDLVISSSTDPSKIGELSLLPTSSSAATSHDQNTPVTSRPLASSSTGSSSAFPQSNDLPSEAVNHAIGPQESIKSQPPTASQNQISRLAQNNNQQVKTVTSAINHTIREHDDVSQTMLVPTGPPANPASSAQLKNWQHSFRRLDARITELLEIMPLTPVIPFNNTFYKPNPYSPGFQWTSPSLSSYVDPPGLSLTSIPLIVTFRPQLELHSLPTKSTSVTTPSSSTNLATSGIDSEKSLTVVSTFASAVQDSATRGKLPTPASPEVLSLPPARPRSAIEPTPSGPLACSKQGSSSMPPSLPQSKQLAENDPVEPQSIFNVTHAQKMKFVDTYRRVDASGKAKLEATLKKNKLWGVLAPLLTPAAIETPSSTTPPKSPPARPPHVNAAMTPPDSTIVQPSSSSTPKLHIASTAIQSKRALPNVSPNQHVASTTDSESSKSMPKPATPQSIKTAAHAAYINNAPPFRETSLDPVLSKMILAMLAAEPQGTSVLLAAFETLGIRNRDAIMTHLKSLAVCVNGKDNVWQLRTQSGPGSPSRVLPAPLLIASHPQLTPKPDDPIATPAPHAKDAPPPPANSLPNGTAEKSSSLAIDRPFHTPERLRSRLPRLSEPPIPRQAEQNLVTNGIKEQSGRKAVQSTKDINGASAECEEEIEVIRLVDLKNPNKATPMGTPVIEKDSSATKKETSVGGLESRNLACMANLETRRAAFNSRRGDTPVDERSLSMKKAPKKTQALKDTKDRRYLNILDDGLPGFPDVDPAIQIKGCPARILARYPADQQMPPIRTFVPLLKKAKP</sequence>
<protein>
    <recommendedName>
        <fullName evidence="4">TFIIS N-terminal domain-containing protein</fullName>
    </recommendedName>
</protein>
<name>A0ABY7CJ00_9BASI</name>
<evidence type="ECO:0008006" key="4">
    <source>
        <dbReference type="Google" id="ProtNLM"/>
    </source>
</evidence>
<evidence type="ECO:0000256" key="1">
    <source>
        <dbReference type="SAM" id="MobiDB-lite"/>
    </source>
</evidence>
<feature type="compositionally biased region" description="Low complexity" evidence="1">
    <location>
        <begin position="472"/>
        <end position="490"/>
    </location>
</feature>
<dbReference type="GeneID" id="77809860"/>